<dbReference type="SUPFAM" id="SSF48452">
    <property type="entry name" value="TPR-like"/>
    <property type="match status" value="1"/>
</dbReference>
<dbReference type="InterPro" id="IPR011990">
    <property type="entry name" value="TPR-like_helical_dom_sf"/>
</dbReference>
<dbReference type="Proteomes" id="UP001429984">
    <property type="component" value="Unassembled WGS sequence"/>
</dbReference>
<keyword evidence="6" id="KW-1185">Reference proteome</keyword>
<feature type="transmembrane region" description="Helical" evidence="4">
    <location>
        <begin position="240"/>
        <end position="258"/>
    </location>
</feature>
<reference evidence="5 6" key="1">
    <citation type="submission" date="2020-11" db="EMBL/GenBank/DDBJ databases">
        <title>Draft Genome Sequence and Secondary Metabolite Biosynthetic Potential of the Lysobacter niastensis Type strain DSM 18481.</title>
        <authorList>
            <person name="Turrini P."/>
            <person name="Artuso I."/>
            <person name="Tescari M."/>
            <person name="Lugli G.A."/>
            <person name="Frangipani E."/>
            <person name="Ventura M."/>
            <person name="Visca P."/>
        </authorList>
    </citation>
    <scope>NUCLEOTIDE SEQUENCE [LARGE SCALE GENOMIC DNA]</scope>
    <source>
        <strain evidence="5 6">DSM 18481</strain>
    </source>
</reference>
<gene>
    <name evidence="5" type="ORF">IU514_17685</name>
</gene>
<feature type="transmembrane region" description="Helical" evidence="4">
    <location>
        <begin position="188"/>
        <end position="205"/>
    </location>
</feature>
<dbReference type="EMBL" id="JADLZT010000012">
    <property type="protein sequence ID" value="MBF6025864.1"/>
    <property type="molecule type" value="Genomic_DNA"/>
</dbReference>
<dbReference type="PROSITE" id="PS50005">
    <property type="entry name" value="TPR"/>
    <property type="match status" value="1"/>
</dbReference>
<accession>A0ABS0BDT4</accession>
<keyword evidence="4" id="KW-0812">Transmembrane</keyword>
<name>A0ABS0BDT4_9GAMM</name>
<feature type="transmembrane region" description="Helical" evidence="4">
    <location>
        <begin position="99"/>
        <end position="120"/>
    </location>
</feature>
<dbReference type="PANTHER" id="PTHR44227:SF3">
    <property type="entry name" value="PROTEIN O-MANNOSYL-TRANSFERASE TMTC4"/>
    <property type="match status" value="1"/>
</dbReference>
<feature type="transmembrane region" description="Helical" evidence="4">
    <location>
        <begin position="211"/>
        <end position="228"/>
    </location>
</feature>
<proteinExistence type="predicted"/>
<evidence type="ECO:0000256" key="3">
    <source>
        <dbReference type="PROSITE-ProRule" id="PRU00339"/>
    </source>
</evidence>
<dbReference type="InterPro" id="IPR019734">
    <property type="entry name" value="TPR_rpt"/>
</dbReference>
<comment type="caution">
    <text evidence="5">The sequence shown here is derived from an EMBL/GenBank/DDBJ whole genome shotgun (WGS) entry which is preliminary data.</text>
</comment>
<evidence type="ECO:0000256" key="2">
    <source>
        <dbReference type="ARBA" id="ARBA00022803"/>
    </source>
</evidence>
<sequence>MTSPFVRPSRLQLLVVGFVLPLLVAWAYWPGLAGPFLFDDFGNLDVLGAYGRIHDWPTFLYYLTSGKADPTGRPVALLSFLLDGRDWPADPWPFKRTNLLLHLLNGILLAWAIARLQAGMLRRYPTLNASPWIPLLAAALWTAHPFFVSTTLYVVQREAMLPMTFTLLALLAWDRAVLAFAARHTARGWCWTTLGVGTATLLAGLSKANGFLAPTLAGLAYLLCLRPSQDSIVGRRQADLAAWLCLGLPTLAILGYLAHTAWQLWPLPVLHNRDWTLSERLLSEPRALWSYLGQWLLPRAGGGGVYVEGFAPSRGWLEPWTTLPAMLGLLACGTGAVMLRRRFPILSLAVLFFLTSHLLESTTIPLELYFEHRNYLPMALFGWPLAHFLMGPGPHPRYRAAAASLLLAALLLLTHARATTWGNPTLLGLVSSNYEHDSARAQVSAATQELQIGRTQAALERLHRAQRSAPDDIDVAISAVGLECQATGRLHDVTLQRALRTLTVAQRWNYGLFQWLQDAARNPDALNCTGLGLAGLERLVTAAESNPQSTATVRKRGFLHVRGQISLARNDPDQALRWFNAALALEPDADYALVQAAALGSAGAPHLGVAHLDEFRRQEWQQSQTRIRDINGLHRWLLRHYRYYENELTRLHQQLEADANRPRPMKSS</sequence>
<keyword evidence="1" id="KW-0677">Repeat</keyword>
<dbReference type="Gene3D" id="1.25.40.10">
    <property type="entry name" value="Tetratricopeptide repeat domain"/>
    <property type="match status" value="1"/>
</dbReference>
<organism evidence="5 6">
    <name type="scientific">Lysobacter niastensis</name>
    <dbReference type="NCBI Taxonomy" id="380629"/>
    <lineage>
        <taxon>Bacteria</taxon>
        <taxon>Pseudomonadati</taxon>
        <taxon>Pseudomonadota</taxon>
        <taxon>Gammaproteobacteria</taxon>
        <taxon>Lysobacterales</taxon>
        <taxon>Lysobacteraceae</taxon>
        <taxon>Lysobacter</taxon>
    </lineage>
</organism>
<protein>
    <submittedName>
        <fullName evidence="5">Tetratricopeptide repeat protein</fullName>
    </submittedName>
</protein>
<evidence type="ECO:0000313" key="6">
    <source>
        <dbReference type="Proteomes" id="UP001429984"/>
    </source>
</evidence>
<dbReference type="PANTHER" id="PTHR44227">
    <property type="match status" value="1"/>
</dbReference>
<keyword evidence="4" id="KW-0472">Membrane</keyword>
<dbReference type="RefSeq" id="WP_194932469.1">
    <property type="nucleotide sequence ID" value="NZ_JADLZT010000012.1"/>
</dbReference>
<keyword evidence="4" id="KW-1133">Transmembrane helix</keyword>
<evidence type="ECO:0000256" key="1">
    <source>
        <dbReference type="ARBA" id="ARBA00022737"/>
    </source>
</evidence>
<feature type="transmembrane region" description="Helical" evidence="4">
    <location>
        <begin position="132"/>
        <end position="155"/>
    </location>
</feature>
<feature type="transmembrane region" description="Helical" evidence="4">
    <location>
        <begin position="320"/>
        <end position="339"/>
    </location>
</feature>
<feature type="transmembrane region" description="Helical" evidence="4">
    <location>
        <begin position="161"/>
        <end position="181"/>
    </location>
</feature>
<keyword evidence="2 3" id="KW-0802">TPR repeat</keyword>
<evidence type="ECO:0000256" key="4">
    <source>
        <dbReference type="SAM" id="Phobius"/>
    </source>
</evidence>
<feature type="repeat" description="TPR" evidence="3">
    <location>
        <begin position="556"/>
        <end position="589"/>
    </location>
</feature>
<feature type="transmembrane region" description="Helical" evidence="4">
    <location>
        <begin position="346"/>
        <end position="369"/>
    </location>
</feature>
<feature type="transmembrane region" description="Helical" evidence="4">
    <location>
        <begin position="12"/>
        <end position="29"/>
    </location>
</feature>
<evidence type="ECO:0000313" key="5">
    <source>
        <dbReference type="EMBL" id="MBF6025864.1"/>
    </source>
</evidence>
<dbReference type="InterPro" id="IPR052346">
    <property type="entry name" value="O-mannosyl-transferase_TMTC"/>
</dbReference>